<evidence type="ECO:0000256" key="4">
    <source>
        <dbReference type="ARBA" id="ARBA00022833"/>
    </source>
</evidence>
<dbReference type="Gene3D" id="3.60.15.10">
    <property type="entry name" value="Ribonuclease Z/Hydroxyacylglutathione hydrolase-like"/>
    <property type="match status" value="1"/>
</dbReference>
<proteinExistence type="predicted"/>
<dbReference type="PANTHER" id="PTHR46233:SF3">
    <property type="entry name" value="HYDROXYACYLGLUTATHIONE HYDROLASE GLOC"/>
    <property type="match status" value="1"/>
</dbReference>
<evidence type="ECO:0000256" key="1">
    <source>
        <dbReference type="ARBA" id="ARBA00001947"/>
    </source>
</evidence>
<evidence type="ECO:0000259" key="5">
    <source>
        <dbReference type="SMART" id="SM00849"/>
    </source>
</evidence>
<dbReference type="SUPFAM" id="SSF56281">
    <property type="entry name" value="Metallo-hydrolase/oxidoreductase"/>
    <property type="match status" value="1"/>
</dbReference>
<dbReference type="Proteomes" id="UP000077271">
    <property type="component" value="Unassembled WGS sequence"/>
</dbReference>
<dbReference type="InterPro" id="IPR001279">
    <property type="entry name" value="Metallo-B-lactamas"/>
</dbReference>
<feature type="domain" description="Metallo-beta-lactamase" evidence="5">
    <location>
        <begin position="12"/>
        <end position="192"/>
    </location>
</feature>
<gene>
    <name evidence="6" type="ORF">AWH48_01325</name>
</gene>
<protein>
    <recommendedName>
        <fullName evidence="5">Metallo-beta-lactamase domain-containing protein</fullName>
    </recommendedName>
</protein>
<dbReference type="EMBL" id="LQWZ01000012">
    <property type="protein sequence ID" value="OAH57689.1"/>
    <property type="molecule type" value="Genomic_DNA"/>
</dbReference>
<dbReference type="InterPro" id="IPR051453">
    <property type="entry name" value="MBL_Glyoxalase_II"/>
</dbReference>
<organism evidence="6 7">
    <name type="scientific">Domibacillus aminovorans</name>
    <dbReference type="NCBI Taxonomy" id="29332"/>
    <lineage>
        <taxon>Bacteria</taxon>
        <taxon>Bacillati</taxon>
        <taxon>Bacillota</taxon>
        <taxon>Bacilli</taxon>
        <taxon>Bacillales</taxon>
        <taxon>Bacillaceae</taxon>
        <taxon>Domibacillus</taxon>
    </lineage>
</organism>
<dbReference type="SMART" id="SM00849">
    <property type="entry name" value="Lactamase_B"/>
    <property type="match status" value="1"/>
</dbReference>
<keyword evidence="4" id="KW-0862">Zinc</keyword>
<evidence type="ECO:0000256" key="2">
    <source>
        <dbReference type="ARBA" id="ARBA00022723"/>
    </source>
</evidence>
<dbReference type="GO" id="GO:0016787">
    <property type="term" value="F:hydrolase activity"/>
    <property type="evidence" value="ECO:0007669"/>
    <property type="project" value="UniProtKB-KW"/>
</dbReference>
<evidence type="ECO:0000256" key="3">
    <source>
        <dbReference type="ARBA" id="ARBA00022801"/>
    </source>
</evidence>
<comment type="caution">
    <text evidence="6">The sequence shown here is derived from an EMBL/GenBank/DDBJ whole genome shotgun (WGS) entry which is preliminary data.</text>
</comment>
<dbReference type="RefSeq" id="WP_063974698.1">
    <property type="nucleotide sequence ID" value="NZ_LQWZ01000012.1"/>
</dbReference>
<sequence length="209" mass="23377">MEWIQLPLGPLQTNAYIVYNDERSCLIIDPGEEEHKIRQFIRKKGLQPKAILLTHAHFDHIGAVDPIREGYSIPVYLHRAEKKWLSNPSLNGSSNYEGIQPIIVNQADQLFTKDGQLSIGGISFYLYETPGHSPGGVSFYFKEDGFIIVGDTLFEGGIGRTDLPGGQEEQLLKSIHNKLLILPKDTYVLPGHDGVTTIGQELDHNPFLK</sequence>
<dbReference type="InterPro" id="IPR036866">
    <property type="entry name" value="RibonucZ/Hydroxyglut_hydro"/>
</dbReference>
<dbReference type="PANTHER" id="PTHR46233">
    <property type="entry name" value="HYDROXYACYLGLUTATHIONE HYDROLASE GLOC"/>
    <property type="match status" value="1"/>
</dbReference>
<comment type="cofactor">
    <cofactor evidence="1">
        <name>Zn(2+)</name>
        <dbReference type="ChEBI" id="CHEBI:29105"/>
    </cofactor>
</comment>
<dbReference type="GO" id="GO:0046872">
    <property type="term" value="F:metal ion binding"/>
    <property type="evidence" value="ECO:0007669"/>
    <property type="project" value="UniProtKB-KW"/>
</dbReference>
<reference evidence="6 7" key="1">
    <citation type="submission" date="2016-01" db="EMBL/GenBank/DDBJ databases">
        <title>Investigation of taxonomic status of Bacillus aminovorans.</title>
        <authorList>
            <person name="Verma A."/>
            <person name="Pal Y."/>
            <person name="Krishnamurthi S."/>
        </authorList>
    </citation>
    <scope>NUCLEOTIDE SEQUENCE [LARGE SCALE GENOMIC DNA]</scope>
    <source>
        <strain evidence="6 7">DSM 4337</strain>
    </source>
</reference>
<dbReference type="OrthoDB" id="9802248at2"/>
<dbReference type="CDD" id="cd06262">
    <property type="entry name" value="metallo-hydrolase-like_MBL-fold"/>
    <property type="match status" value="1"/>
</dbReference>
<evidence type="ECO:0000313" key="7">
    <source>
        <dbReference type="Proteomes" id="UP000077271"/>
    </source>
</evidence>
<name>A0A177KWB3_9BACI</name>
<dbReference type="Pfam" id="PF00753">
    <property type="entry name" value="Lactamase_B"/>
    <property type="match status" value="1"/>
</dbReference>
<dbReference type="AlphaFoldDB" id="A0A177KWB3"/>
<keyword evidence="3" id="KW-0378">Hydrolase</keyword>
<keyword evidence="2" id="KW-0479">Metal-binding</keyword>
<accession>A0A177KWB3</accession>
<evidence type="ECO:0000313" key="6">
    <source>
        <dbReference type="EMBL" id="OAH57689.1"/>
    </source>
</evidence>